<organism evidence="1 2">
    <name type="scientific">Paramecium octaurelia</name>
    <dbReference type="NCBI Taxonomy" id="43137"/>
    <lineage>
        <taxon>Eukaryota</taxon>
        <taxon>Sar</taxon>
        <taxon>Alveolata</taxon>
        <taxon>Ciliophora</taxon>
        <taxon>Intramacronucleata</taxon>
        <taxon>Oligohymenophorea</taxon>
        <taxon>Peniculida</taxon>
        <taxon>Parameciidae</taxon>
        <taxon>Paramecium</taxon>
    </lineage>
</organism>
<dbReference type="Proteomes" id="UP000683925">
    <property type="component" value="Unassembled WGS sequence"/>
</dbReference>
<sequence length="160" mass="19217">MALVEETKSMIKQAKSEQLTILKEKFNVIQIRNNLNGNSVRIIRNQKYKSFLLKKMCDFYQRITKDHQVLNYLSNWINLQMTILMFIHYNSNWQLQFIIKCPILIQEITKVDEEHSEIKKKLQLYSKKEENPQQTPSLNIQCNKHGKEIIMFNFNPRKIN</sequence>
<accession>A0A8S1YLX3</accession>
<protein>
    <submittedName>
        <fullName evidence="1">Uncharacterized protein</fullName>
    </submittedName>
</protein>
<dbReference type="EMBL" id="CAJJDP010000185">
    <property type="protein sequence ID" value="CAD8214548.1"/>
    <property type="molecule type" value="Genomic_DNA"/>
</dbReference>
<name>A0A8S1YLX3_PAROT</name>
<reference evidence="1" key="1">
    <citation type="submission" date="2021-01" db="EMBL/GenBank/DDBJ databases">
        <authorList>
            <consortium name="Genoscope - CEA"/>
            <person name="William W."/>
        </authorList>
    </citation>
    <scope>NUCLEOTIDE SEQUENCE</scope>
</reference>
<keyword evidence="2" id="KW-1185">Reference proteome</keyword>
<proteinExistence type="predicted"/>
<evidence type="ECO:0000313" key="2">
    <source>
        <dbReference type="Proteomes" id="UP000683925"/>
    </source>
</evidence>
<gene>
    <name evidence="1" type="ORF">POCTA_138.1.T1810026</name>
</gene>
<dbReference type="AlphaFoldDB" id="A0A8S1YLX3"/>
<evidence type="ECO:0000313" key="1">
    <source>
        <dbReference type="EMBL" id="CAD8214548.1"/>
    </source>
</evidence>
<comment type="caution">
    <text evidence="1">The sequence shown here is derived from an EMBL/GenBank/DDBJ whole genome shotgun (WGS) entry which is preliminary data.</text>
</comment>